<dbReference type="Gene3D" id="1.10.10.10">
    <property type="entry name" value="Winged helix-like DNA-binding domain superfamily/Winged helix DNA-binding domain"/>
    <property type="match status" value="1"/>
</dbReference>
<dbReference type="PRINTS" id="PR00364">
    <property type="entry name" value="DISEASERSIST"/>
</dbReference>
<evidence type="ECO:0000259" key="9">
    <source>
        <dbReference type="Pfam" id="PF18052"/>
    </source>
</evidence>
<keyword evidence="7" id="KW-0611">Plant defense</keyword>
<dbReference type="Gene3D" id="1.20.5.4130">
    <property type="match status" value="1"/>
</dbReference>
<feature type="domain" description="Disease resistance N-terminal" evidence="9">
    <location>
        <begin position="5"/>
        <end position="88"/>
    </location>
</feature>
<dbReference type="PANTHER" id="PTHR23155">
    <property type="entry name" value="DISEASE RESISTANCE PROTEIN RP"/>
    <property type="match status" value="1"/>
</dbReference>
<evidence type="ECO:0000259" key="8">
    <source>
        <dbReference type="Pfam" id="PF00931"/>
    </source>
</evidence>
<dbReference type="PANTHER" id="PTHR23155:SF1152">
    <property type="entry name" value="AAA+ ATPASE DOMAIN-CONTAINING PROTEIN"/>
    <property type="match status" value="1"/>
</dbReference>
<dbReference type="SUPFAM" id="SSF52058">
    <property type="entry name" value="L domain-like"/>
    <property type="match status" value="1"/>
</dbReference>
<dbReference type="InterPro" id="IPR036388">
    <property type="entry name" value="WH-like_DNA-bd_sf"/>
</dbReference>
<dbReference type="GO" id="GO:0009626">
    <property type="term" value="P:plant-type hypersensitive response"/>
    <property type="evidence" value="ECO:0007669"/>
    <property type="project" value="UniProtKB-KW"/>
</dbReference>
<dbReference type="InterPro" id="IPR044974">
    <property type="entry name" value="Disease_R_plants"/>
</dbReference>
<evidence type="ECO:0000256" key="3">
    <source>
        <dbReference type="ARBA" id="ARBA00022490"/>
    </source>
</evidence>
<keyword evidence="5" id="KW-0677">Repeat</keyword>
<evidence type="ECO:0000256" key="2">
    <source>
        <dbReference type="ARBA" id="ARBA00004496"/>
    </source>
</evidence>
<name>A0A438DJE0_VITVI</name>
<dbReference type="InterPro" id="IPR058922">
    <property type="entry name" value="WHD_DRP"/>
</dbReference>
<accession>A0A438DJE0</accession>
<dbReference type="Pfam" id="PF18052">
    <property type="entry name" value="Rx_N"/>
    <property type="match status" value="1"/>
</dbReference>
<dbReference type="Proteomes" id="UP000288805">
    <property type="component" value="Unassembled WGS sequence"/>
</dbReference>
<keyword evidence="3" id="KW-0963">Cytoplasm</keyword>
<dbReference type="GO" id="GO:0043531">
    <property type="term" value="F:ADP binding"/>
    <property type="evidence" value="ECO:0007669"/>
    <property type="project" value="InterPro"/>
</dbReference>
<evidence type="ECO:0000313" key="13">
    <source>
        <dbReference type="Proteomes" id="UP000288805"/>
    </source>
</evidence>
<gene>
    <name evidence="12" type="primary">VvCHDh000660_23</name>
    <name evidence="12" type="ORF">CK203_112568</name>
</gene>
<dbReference type="InterPro" id="IPR032675">
    <property type="entry name" value="LRR_dom_sf"/>
</dbReference>
<dbReference type="InterPro" id="IPR055414">
    <property type="entry name" value="LRR_R13L4/SHOC2-like"/>
</dbReference>
<feature type="domain" description="Disease resistance R13L4/SHOC-2-like LRR" evidence="11">
    <location>
        <begin position="616"/>
        <end position="716"/>
    </location>
</feature>
<evidence type="ECO:0000256" key="1">
    <source>
        <dbReference type="ARBA" id="ARBA00002074"/>
    </source>
</evidence>
<feature type="domain" description="NB-ARC" evidence="8">
    <location>
        <begin position="161"/>
        <end position="228"/>
    </location>
</feature>
<keyword evidence="6" id="KW-0547">Nucleotide-binding</keyword>
<dbReference type="Pfam" id="PF23598">
    <property type="entry name" value="LRR_14"/>
    <property type="match status" value="2"/>
</dbReference>
<dbReference type="EMBL" id="QGNW01001601">
    <property type="protein sequence ID" value="RVW35594.1"/>
    <property type="molecule type" value="Genomic_DNA"/>
</dbReference>
<evidence type="ECO:0000256" key="5">
    <source>
        <dbReference type="ARBA" id="ARBA00022737"/>
    </source>
</evidence>
<evidence type="ECO:0000313" key="12">
    <source>
        <dbReference type="EMBL" id="RVW35594.1"/>
    </source>
</evidence>
<dbReference type="SUPFAM" id="SSF52540">
    <property type="entry name" value="P-loop containing nucleoside triphosphate hydrolases"/>
    <property type="match status" value="1"/>
</dbReference>
<reference evidence="12 13" key="1">
    <citation type="journal article" date="2018" name="PLoS Genet.">
        <title>Population sequencing reveals clonal diversity and ancestral inbreeding in the grapevine cultivar Chardonnay.</title>
        <authorList>
            <person name="Roach M.J."/>
            <person name="Johnson D.L."/>
            <person name="Bohlmann J."/>
            <person name="van Vuuren H.J."/>
            <person name="Jones S.J."/>
            <person name="Pretorius I.S."/>
            <person name="Schmidt S.A."/>
            <person name="Borneman A.R."/>
        </authorList>
    </citation>
    <scope>NUCLEOTIDE SEQUENCE [LARGE SCALE GENOMIC DNA]</scope>
    <source>
        <strain evidence="13">cv. Chardonnay</strain>
        <tissue evidence="12">Leaf</tissue>
    </source>
</reference>
<dbReference type="AlphaFoldDB" id="A0A438DJE0"/>
<feature type="domain" description="Disease resistance R13L4/SHOC-2-like LRR" evidence="11">
    <location>
        <begin position="435"/>
        <end position="613"/>
    </location>
</feature>
<dbReference type="FunFam" id="1.10.10.10:FF:000322">
    <property type="entry name" value="Probable disease resistance protein At1g63360"/>
    <property type="match status" value="1"/>
</dbReference>
<proteinExistence type="predicted"/>
<organism evidence="12 13">
    <name type="scientific">Vitis vinifera</name>
    <name type="common">Grape</name>
    <dbReference type="NCBI Taxonomy" id="29760"/>
    <lineage>
        <taxon>Eukaryota</taxon>
        <taxon>Viridiplantae</taxon>
        <taxon>Streptophyta</taxon>
        <taxon>Embryophyta</taxon>
        <taxon>Tracheophyta</taxon>
        <taxon>Spermatophyta</taxon>
        <taxon>Magnoliopsida</taxon>
        <taxon>eudicotyledons</taxon>
        <taxon>Gunneridae</taxon>
        <taxon>Pentapetalae</taxon>
        <taxon>rosids</taxon>
        <taxon>Vitales</taxon>
        <taxon>Vitaceae</taxon>
        <taxon>Viteae</taxon>
        <taxon>Vitis</taxon>
    </lineage>
</organism>
<dbReference type="Pfam" id="PF00931">
    <property type="entry name" value="NB-ARC"/>
    <property type="match status" value="2"/>
</dbReference>
<evidence type="ECO:0000256" key="4">
    <source>
        <dbReference type="ARBA" id="ARBA00022667"/>
    </source>
</evidence>
<dbReference type="InterPro" id="IPR002182">
    <property type="entry name" value="NB-ARC"/>
</dbReference>
<evidence type="ECO:0000256" key="6">
    <source>
        <dbReference type="ARBA" id="ARBA00022741"/>
    </source>
</evidence>
<dbReference type="Gene3D" id="3.40.50.300">
    <property type="entry name" value="P-loop containing nucleotide triphosphate hydrolases"/>
    <property type="match status" value="1"/>
</dbReference>
<keyword evidence="4" id="KW-0381">Hypersensitive response</keyword>
<comment type="subcellular location">
    <subcellularLocation>
        <location evidence="2">Cytoplasm</location>
    </subcellularLocation>
</comment>
<evidence type="ECO:0000259" key="11">
    <source>
        <dbReference type="Pfam" id="PF23598"/>
    </source>
</evidence>
<comment type="function">
    <text evidence="1">Confers resistance to late blight (Phytophthora infestans) races carrying the avirulence gene Avr1. Resistance proteins guard the plant against pathogens that contain an appropriate avirulence protein via an indirect interaction with this avirulence protein. That triggers a defense system including the hypersensitive response, which restricts the pathogen growth.</text>
</comment>
<protein>
    <submittedName>
        <fullName evidence="12">Putative disease resistance protein</fullName>
    </submittedName>
</protein>
<dbReference type="InterPro" id="IPR041118">
    <property type="entry name" value="Rx_N"/>
</dbReference>
<dbReference type="Pfam" id="PF23559">
    <property type="entry name" value="WHD_DRP"/>
    <property type="match status" value="1"/>
</dbReference>
<dbReference type="Gene3D" id="3.80.10.10">
    <property type="entry name" value="Ribonuclease Inhibitor"/>
    <property type="match status" value="2"/>
</dbReference>
<sequence length="1090" mass="124830">MAESIVTFFLEKLTDLLSQEAFLLSRVEEQVKLLSNELEWMRLFLKDADAKRRYDPRIKLWVSQIRDVTYDAEDVIDRFMFEMNHQQQGSLKCLKFLKLRFVHKLESRIREINIKIEKIMANKSRYGVETLPAASSSNEVVPHKERRAPIVEEVNVVGIQEDAKSVKQNLLNGEMRRAVVSIVGMGGLGKTTLAKKVYNDNDVRQCFDCHAWIYVSQEYTIRELLLGVAVCVRILSEEERTWDRLGLYFPDSVNGSRVLITSRNKEIGLYADPQTIPHELSFLTEEESWELFLKKIFLAGSANAVCPENWKSPDSCLGVLALSYNDMPYYLKSCFLYCGLFPEDSEIRTDKLIRLWVAEGFIQRRGEEIAEDVTEDHLQELVHRSMIQVAARSFDGRVMSCRMHDLLRDLAISEAKDTNFFEGYESIDSTSPVSVRRLTIHQENILRSLHRRVKLLTVLDLERMPISTFPEAIGELIHLKYLCLRGTCIKSLPSSIGRLTNLQTLDFRGTLIEIIPSTIWKLHHLRHLYGHGVVSSQSVIDKCRNGPLSVGHLTNLQSLGLRAGSWCCGEGLGKLIELRELTIAWTEIAQTKNQGFSESVKKLTALQSLCFLRGRLERFPDEIEFYPPNLVSLELECWNIEQDPMVTLEKLPNLRFLRLFHCSSMLKKMVCTSGGFQQLETLKLWNLKELKELIAEEGAMPDLKDLVIDTCPKMKRLSHGLLQRKNLQNLSLYDLSPELMDELSRIEGDLEKICLATSIHGSHFLPSGGLLKSQMLLSGWVVSESGSRLEMQWGVDTYWRIFRRAFGLLEWSWEEAGGDLLRKVIPRRGNREEERGEFSLRGEFGWRGLVGRRHSLVGCLRGRRAVRFLAHLAGESYFEHSLSGSFSCIYSLCSVLLSSFALDIRPWYASIFSSLLEGDPRKSGVVVMAAKLISSAFPYPFSFIIHHFIQHAYVPIHHSTPIPVYLHHAWWFYAEEMVDNGGCFWSVCVTNQDFGLTVRRTRRTQRMDDIKETDDLFRPLKEPRNSYDMVHSGNVSFGVDAVRVTKSISSPLKDPLIEVHLTYKSQAFPFENHVVANNRASGQISEKLNV</sequence>
<evidence type="ECO:0000259" key="10">
    <source>
        <dbReference type="Pfam" id="PF23559"/>
    </source>
</evidence>
<dbReference type="CDD" id="cd14798">
    <property type="entry name" value="RX-CC_like"/>
    <property type="match status" value="1"/>
</dbReference>
<evidence type="ECO:0000256" key="7">
    <source>
        <dbReference type="ARBA" id="ARBA00022821"/>
    </source>
</evidence>
<comment type="caution">
    <text evidence="12">The sequence shown here is derived from an EMBL/GenBank/DDBJ whole genome shotgun (WGS) entry which is preliminary data.</text>
</comment>
<dbReference type="InterPro" id="IPR038005">
    <property type="entry name" value="RX-like_CC"/>
</dbReference>
<feature type="domain" description="NB-ARC" evidence="8">
    <location>
        <begin position="238"/>
        <end position="297"/>
    </location>
</feature>
<dbReference type="InterPro" id="IPR027417">
    <property type="entry name" value="P-loop_NTPase"/>
</dbReference>
<feature type="domain" description="Disease resistance protein winged helix" evidence="10">
    <location>
        <begin position="340"/>
        <end position="411"/>
    </location>
</feature>